<dbReference type="RefSeq" id="WP_195809707.1">
    <property type="nucleotide sequence ID" value="NZ_CP064795.1"/>
</dbReference>
<accession>A0A7S9DVC4</accession>
<evidence type="ECO:0000313" key="1">
    <source>
        <dbReference type="EMBL" id="QPG04614.1"/>
    </source>
</evidence>
<evidence type="ECO:0000313" key="2">
    <source>
        <dbReference type="Proteomes" id="UP000595095"/>
    </source>
</evidence>
<name>A0A7S9DVC4_9ALTE</name>
<dbReference type="AlphaFoldDB" id="A0A7S9DVC4"/>
<organism evidence="1 2">
    <name type="scientific">Salinimonas marina</name>
    <dbReference type="NCBI Taxonomy" id="2785918"/>
    <lineage>
        <taxon>Bacteria</taxon>
        <taxon>Pseudomonadati</taxon>
        <taxon>Pseudomonadota</taxon>
        <taxon>Gammaproteobacteria</taxon>
        <taxon>Alteromonadales</taxon>
        <taxon>Alteromonadaceae</taxon>
        <taxon>Alteromonas/Salinimonas group</taxon>
        <taxon>Salinimonas</taxon>
    </lineage>
</organism>
<reference evidence="1 2" key="1">
    <citation type="submission" date="2020-11" db="EMBL/GenBank/DDBJ databases">
        <title>Complete genome sequence for Salinimonas sp. strain G2-b.</title>
        <authorList>
            <person name="Park S.-J."/>
        </authorList>
    </citation>
    <scope>NUCLEOTIDE SEQUENCE [LARGE SCALE GENOMIC DNA]</scope>
    <source>
        <strain evidence="1 2">G2-b</strain>
    </source>
</reference>
<gene>
    <name evidence="1" type="ORF">IT774_10250</name>
</gene>
<dbReference type="Proteomes" id="UP000595095">
    <property type="component" value="Chromosome"/>
</dbReference>
<dbReference type="EMBL" id="CP064795">
    <property type="protein sequence ID" value="QPG04614.1"/>
    <property type="molecule type" value="Genomic_DNA"/>
</dbReference>
<dbReference type="KEGG" id="smaa:IT774_10250"/>
<proteinExistence type="predicted"/>
<sequence>MIKDKETLLSYFIKSFPNFREQWESENNYNITEDGTFTVAGLCAEFSQYYIDEYSLIDQRQKSELFDIIENILTSSEMNRDLLDLSHSLKSCFLVNISQAEAGDLSKSDMGKKMRKFFDEWHVYP</sequence>
<keyword evidence="2" id="KW-1185">Reference proteome</keyword>
<protein>
    <submittedName>
        <fullName evidence="1">Uncharacterized protein</fullName>
    </submittedName>
</protein>